<protein>
    <submittedName>
        <fullName evidence="1">Uncharacterized protein</fullName>
    </submittedName>
</protein>
<evidence type="ECO:0000313" key="1">
    <source>
        <dbReference type="EMBL" id="SVB24870.1"/>
    </source>
</evidence>
<organism evidence="1">
    <name type="scientific">marine metagenome</name>
    <dbReference type="NCBI Taxonomy" id="408172"/>
    <lineage>
        <taxon>unclassified sequences</taxon>
        <taxon>metagenomes</taxon>
        <taxon>ecological metagenomes</taxon>
    </lineage>
</organism>
<name>A0A382CFP8_9ZZZZ</name>
<sequence>MANWFKDHHKVLVYPSGAGGEYITACYNGQDLNEDFSFSKRAPGRNRYSSHNSFPGHNILYDEAVKLPRIDGGEWTEECRLNFSDEIAIKKFLNKKDPNGNWKQFTGDPDNTKVVREYPIGKYDFGEKVFVENPIWFPTHYDYNVFREPVWKWLDYDHDYWLVHWALAMFFKDGSGKFEIIDISHEFNIKQPHLNWYRDRHVYRNYYNQKFPKSRINVDDESFRKDVNYIDWAEENLEVMEKYLVDNNAIDKINKRCWDYLHNAMPR</sequence>
<reference evidence="1" key="1">
    <citation type="submission" date="2018-05" db="EMBL/GenBank/DDBJ databases">
        <authorList>
            <person name="Lanie J.A."/>
            <person name="Ng W.-L."/>
            <person name="Kazmierczak K.M."/>
            <person name="Andrzejewski T.M."/>
            <person name="Davidsen T.M."/>
            <person name="Wayne K.J."/>
            <person name="Tettelin H."/>
            <person name="Glass J.I."/>
            <person name="Rusch D."/>
            <person name="Podicherti R."/>
            <person name="Tsui H.-C.T."/>
            <person name="Winkler M.E."/>
        </authorList>
    </citation>
    <scope>NUCLEOTIDE SEQUENCE</scope>
</reference>
<gene>
    <name evidence="1" type="ORF">METZ01_LOCUS177724</name>
</gene>
<proteinExistence type="predicted"/>
<dbReference type="EMBL" id="UINC01034278">
    <property type="protein sequence ID" value="SVB24870.1"/>
    <property type="molecule type" value="Genomic_DNA"/>
</dbReference>
<dbReference type="AlphaFoldDB" id="A0A382CFP8"/>
<accession>A0A382CFP8</accession>